<evidence type="ECO:0000256" key="1">
    <source>
        <dbReference type="ARBA" id="ARBA00022490"/>
    </source>
</evidence>
<evidence type="ECO:0000256" key="4">
    <source>
        <dbReference type="ARBA" id="ARBA00022785"/>
    </source>
</evidence>
<evidence type="ECO:0000313" key="6">
    <source>
        <dbReference type="EMBL" id="KKQ27654.1"/>
    </source>
</evidence>
<dbReference type="InterPro" id="IPR036100">
    <property type="entry name" value="QueA_sf"/>
</dbReference>
<keyword evidence="6" id="KW-0413">Isomerase</keyword>
<dbReference type="Gene3D" id="3.40.1780.10">
    <property type="entry name" value="QueA-like"/>
    <property type="match status" value="1"/>
</dbReference>
<reference evidence="6 7" key="1">
    <citation type="journal article" date="2015" name="Nature">
        <title>rRNA introns, odd ribosomes, and small enigmatic genomes across a large radiation of phyla.</title>
        <authorList>
            <person name="Brown C.T."/>
            <person name="Hug L.A."/>
            <person name="Thomas B.C."/>
            <person name="Sharon I."/>
            <person name="Castelle C.J."/>
            <person name="Singh A."/>
            <person name="Wilkins M.J."/>
            <person name="Williams K.H."/>
            <person name="Banfield J.F."/>
        </authorList>
    </citation>
    <scope>NUCLEOTIDE SEQUENCE [LARGE SCALE GENOMIC DNA]</scope>
</reference>
<gene>
    <name evidence="5" type="primary">queA</name>
    <name evidence="6" type="ORF">US42_C0007G0045</name>
</gene>
<dbReference type="GO" id="GO:0051075">
    <property type="term" value="F:S-adenosylmethionine:tRNA ribosyltransferase-isomerase activity"/>
    <property type="evidence" value="ECO:0007669"/>
    <property type="project" value="UniProtKB-EC"/>
</dbReference>
<dbReference type="Pfam" id="PF02547">
    <property type="entry name" value="Queuosine_synth"/>
    <property type="match status" value="1"/>
</dbReference>
<dbReference type="EMBL" id="LBSX01000007">
    <property type="protein sequence ID" value="KKQ27654.1"/>
    <property type="molecule type" value="Genomic_DNA"/>
</dbReference>
<comment type="function">
    <text evidence="5">Transfers and isomerizes the ribose moiety from AdoMet to the 7-aminomethyl group of 7-deazaguanine (preQ1-tRNA) to give epoxyqueuosine (oQ-tRNA).</text>
</comment>
<dbReference type="InterPro" id="IPR042118">
    <property type="entry name" value="QueA_dom1"/>
</dbReference>
<dbReference type="STRING" id="1619046.US42_C0007G0045"/>
<dbReference type="SUPFAM" id="SSF111337">
    <property type="entry name" value="QueA-like"/>
    <property type="match status" value="1"/>
</dbReference>
<dbReference type="Proteomes" id="UP000034849">
    <property type="component" value="Unassembled WGS sequence"/>
</dbReference>
<comment type="pathway">
    <text evidence="5">tRNA modification; tRNA-queuosine biosynthesis.</text>
</comment>
<dbReference type="NCBIfam" id="TIGR00113">
    <property type="entry name" value="queA"/>
    <property type="match status" value="1"/>
</dbReference>
<dbReference type="PATRIC" id="fig|1619046.3.peg.502"/>
<accession>A0A0G0IU45</accession>
<evidence type="ECO:0000256" key="5">
    <source>
        <dbReference type="HAMAP-Rule" id="MF_00113"/>
    </source>
</evidence>
<dbReference type="GO" id="GO:0005737">
    <property type="term" value="C:cytoplasm"/>
    <property type="evidence" value="ECO:0007669"/>
    <property type="project" value="UniProtKB-SubCell"/>
</dbReference>
<keyword evidence="4 5" id="KW-0671">Queuosine biosynthesis</keyword>
<dbReference type="AlphaFoldDB" id="A0A0G0IU45"/>
<protein>
    <recommendedName>
        <fullName evidence="5">S-adenosylmethionine:tRNA ribosyltransferase-isomerase</fullName>
        <ecNumber evidence="5">2.4.99.17</ecNumber>
    </recommendedName>
    <alternativeName>
        <fullName evidence="5">Queuosine biosynthesis protein QueA</fullName>
    </alternativeName>
</protein>
<evidence type="ECO:0000256" key="2">
    <source>
        <dbReference type="ARBA" id="ARBA00022679"/>
    </source>
</evidence>
<dbReference type="UniPathway" id="UPA00392"/>
<dbReference type="InterPro" id="IPR003699">
    <property type="entry name" value="QueA"/>
</dbReference>
<comment type="subcellular location">
    <subcellularLocation>
        <location evidence="5">Cytoplasm</location>
    </subcellularLocation>
</comment>
<organism evidence="6 7">
    <name type="scientific">Candidatus Magasanikbacteria bacterium GW2011_GWC2_37_14</name>
    <dbReference type="NCBI Taxonomy" id="1619046"/>
    <lineage>
        <taxon>Bacteria</taxon>
        <taxon>Candidatus Magasanikiibacteriota</taxon>
    </lineage>
</organism>
<comment type="similarity">
    <text evidence="5">Belongs to the QueA family.</text>
</comment>
<keyword evidence="1 5" id="KW-0963">Cytoplasm</keyword>
<keyword evidence="2 5" id="KW-0808">Transferase</keyword>
<evidence type="ECO:0000313" key="7">
    <source>
        <dbReference type="Proteomes" id="UP000034849"/>
    </source>
</evidence>
<comment type="subunit">
    <text evidence="5">Monomer.</text>
</comment>
<keyword evidence="3 5" id="KW-0949">S-adenosyl-L-methionine</keyword>
<proteinExistence type="inferred from homology"/>
<comment type="catalytic activity">
    <reaction evidence="5">
        <text>7-aminomethyl-7-carbaguanosine(34) in tRNA + S-adenosyl-L-methionine = epoxyqueuosine(34) in tRNA + adenine + L-methionine + 2 H(+)</text>
        <dbReference type="Rhea" id="RHEA:32155"/>
        <dbReference type="Rhea" id="RHEA-COMP:10342"/>
        <dbReference type="Rhea" id="RHEA-COMP:18582"/>
        <dbReference type="ChEBI" id="CHEBI:15378"/>
        <dbReference type="ChEBI" id="CHEBI:16708"/>
        <dbReference type="ChEBI" id="CHEBI:57844"/>
        <dbReference type="ChEBI" id="CHEBI:59789"/>
        <dbReference type="ChEBI" id="CHEBI:82833"/>
        <dbReference type="ChEBI" id="CHEBI:194443"/>
        <dbReference type="EC" id="2.4.99.17"/>
    </reaction>
</comment>
<sequence>MLTTDFDYNLPLELIAQYPLAPRDSSRLFVVDRKKIKENPSASFHSAQGKHFYDIIDYLKPGDLLVWNNSKVFKARLFGKLVEAENNQELLEHKKEIEIFLIREMENQGVWKVLAKPGRHLREGMRVVFAPSTSSGQTPDFYCDALVKENDGTILVQFPDNADIVRAKANKYGHIPVPPYVKDEPHELETYQTVYAKPEGSVAAPTAGFHFTDSLIEKLKNKGVEFAEVTLHVGLGTFLPVKSEKVEDHTMHSEWIELSEENAEKINRAKAEGRRVVAVGTTTVRTLEGIASLSLRGADIGDEAIPMVKDKTGGLSRPARAGLAMTLRPYHGDINIFIKPGFEFKIVDAMITNFHLPKSTLLMLVSAFAEATADKSAPGSGKEFMLECYRQAVKEKYRFFSFGDAMFIY</sequence>
<dbReference type="HAMAP" id="MF_00113">
    <property type="entry name" value="QueA"/>
    <property type="match status" value="1"/>
</dbReference>
<dbReference type="PANTHER" id="PTHR30307">
    <property type="entry name" value="S-ADENOSYLMETHIONINE:TRNA RIBOSYLTRANSFERASE-ISOMERASE"/>
    <property type="match status" value="1"/>
</dbReference>
<dbReference type="GO" id="GO:0008616">
    <property type="term" value="P:tRNA queuosine(34) biosynthetic process"/>
    <property type="evidence" value="ECO:0007669"/>
    <property type="project" value="UniProtKB-UniRule"/>
</dbReference>
<dbReference type="PANTHER" id="PTHR30307:SF0">
    <property type="entry name" value="S-ADENOSYLMETHIONINE:TRNA RIBOSYLTRANSFERASE-ISOMERASE"/>
    <property type="match status" value="1"/>
</dbReference>
<dbReference type="EC" id="2.4.99.17" evidence="5"/>
<name>A0A0G0IU45_9BACT</name>
<comment type="caution">
    <text evidence="6">The sequence shown here is derived from an EMBL/GenBank/DDBJ whole genome shotgun (WGS) entry which is preliminary data.</text>
</comment>
<dbReference type="Gene3D" id="2.40.10.240">
    <property type="entry name" value="QueA-like"/>
    <property type="match status" value="1"/>
</dbReference>
<evidence type="ECO:0000256" key="3">
    <source>
        <dbReference type="ARBA" id="ARBA00022691"/>
    </source>
</evidence>
<dbReference type="InterPro" id="IPR042119">
    <property type="entry name" value="QueA_dom2"/>
</dbReference>